<accession>A0ABZ0IGT7</accession>
<proteinExistence type="inferred from homology"/>
<protein>
    <submittedName>
        <fullName evidence="3">Glycosyltransferase</fullName>
        <ecNumber evidence="3">2.4.-.-</ecNumber>
    </submittedName>
</protein>
<evidence type="ECO:0000259" key="2">
    <source>
        <dbReference type="Pfam" id="PF00535"/>
    </source>
</evidence>
<keyword evidence="3" id="KW-0328">Glycosyltransferase</keyword>
<dbReference type="EC" id="2.4.-.-" evidence="3"/>
<dbReference type="InterPro" id="IPR011990">
    <property type="entry name" value="TPR-like_helical_dom_sf"/>
</dbReference>
<dbReference type="EMBL" id="CP136865">
    <property type="protein sequence ID" value="WOJ98054.1"/>
    <property type="molecule type" value="Genomic_DNA"/>
</dbReference>
<organism evidence="3 4">
    <name type="scientific">Congregibacter brevis</name>
    <dbReference type="NCBI Taxonomy" id="3081201"/>
    <lineage>
        <taxon>Bacteria</taxon>
        <taxon>Pseudomonadati</taxon>
        <taxon>Pseudomonadota</taxon>
        <taxon>Gammaproteobacteria</taxon>
        <taxon>Cellvibrionales</taxon>
        <taxon>Halieaceae</taxon>
        <taxon>Congregibacter</taxon>
    </lineage>
</organism>
<sequence>MRLSLCMIVKDEAFFIEECLASAAPFVDEVVVVDTGSTDGTREIAERYAGKVLDFEWIDDFSAARNIGLAAATGDWILVLDADERIAAEDYPKLREAMSTSEFDGYYLIQRNYSDEELQLNWIAVTEPDEWSGPWTGYTENPILRLFRRNEFIGYEGSIHEIVDGTISGPARGTLDLPIHHYVDANPARSRLERASGYLVLMDRLLEERDDGRIYGIAGSTALNASKDYAKAASYFRRAAELGYESLRSLEGAAEAAYRGGNYGEAQDLYRRLYDDGHRTASLCLNLANLAVRSGDKPRGAQLLEECLSLGGMGPQTDETIRRNIEFLSA</sequence>
<reference evidence="3 4" key="1">
    <citation type="submission" date="2023-10" db="EMBL/GenBank/DDBJ databases">
        <title>Two novel species belonging to the OM43/NOR5 clade.</title>
        <authorList>
            <person name="Park M."/>
        </authorList>
    </citation>
    <scope>NUCLEOTIDE SEQUENCE [LARGE SCALE GENOMIC DNA]</scope>
    <source>
        <strain evidence="3 4">IMCC45268</strain>
    </source>
</reference>
<keyword evidence="4" id="KW-1185">Reference proteome</keyword>
<comment type="similarity">
    <text evidence="1">Belongs to the glycosyltransferase 2 family. WaaE/KdtX subfamily.</text>
</comment>
<dbReference type="SUPFAM" id="SSF81901">
    <property type="entry name" value="HCP-like"/>
    <property type="match status" value="1"/>
</dbReference>
<dbReference type="Gene3D" id="1.25.40.10">
    <property type="entry name" value="Tetratricopeptide repeat domain"/>
    <property type="match status" value="1"/>
</dbReference>
<dbReference type="GO" id="GO:0016757">
    <property type="term" value="F:glycosyltransferase activity"/>
    <property type="evidence" value="ECO:0007669"/>
    <property type="project" value="UniProtKB-KW"/>
</dbReference>
<name>A0ABZ0IGT7_9GAMM</name>
<dbReference type="RefSeq" id="WP_407329219.1">
    <property type="nucleotide sequence ID" value="NZ_CP136865.1"/>
</dbReference>
<keyword evidence="3" id="KW-0808">Transferase</keyword>
<dbReference type="InterPro" id="IPR029044">
    <property type="entry name" value="Nucleotide-diphossugar_trans"/>
</dbReference>
<gene>
    <name evidence="3" type="ORF">R0137_05625</name>
</gene>
<dbReference type="Gene3D" id="3.90.550.10">
    <property type="entry name" value="Spore Coat Polysaccharide Biosynthesis Protein SpsA, Chain A"/>
    <property type="match status" value="1"/>
</dbReference>
<dbReference type="PANTHER" id="PTHR43630">
    <property type="entry name" value="POLY-BETA-1,6-N-ACETYL-D-GLUCOSAMINE SYNTHASE"/>
    <property type="match status" value="1"/>
</dbReference>
<dbReference type="InterPro" id="IPR001173">
    <property type="entry name" value="Glyco_trans_2-like"/>
</dbReference>
<evidence type="ECO:0000313" key="4">
    <source>
        <dbReference type="Proteomes" id="UP001626549"/>
    </source>
</evidence>
<dbReference type="Pfam" id="PF00535">
    <property type="entry name" value="Glycos_transf_2"/>
    <property type="match status" value="1"/>
</dbReference>
<dbReference type="Proteomes" id="UP001626549">
    <property type="component" value="Chromosome"/>
</dbReference>
<dbReference type="CDD" id="cd02511">
    <property type="entry name" value="Beta4Glucosyltransferase"/>
    <property type="match status" value="1"/>
</dbReference>
<dbReference type="PANTHER" id="PTHR43630:SF2">
    <property type="entry name" value="GLYCOSYLTRANSFERASE"/>
    <property type="match status" value="1"/>
</dbReference>
<evidence type="ECO:0000313" key="3">
    <source>
        <dbReference type="EMBL" id="WOJ98054.1"/>
    </source>
</evidence>
<feature type="domain" description="Glycosyltransferase 2-like" evidence="2">
    <location>
        <begin position="4"/>
        <end position="123"/>
    </location>
</feature>
<evidence type="ECO:0000256" key="1">
    <source>
        <dbReference type="ARBA" id="ARBA00038494"/>
    </source>
</evidence>
<dbReference type="SUPFAM" id="SSF53448">
    <property type="entry name" value="Nucleotide-diphospho-sugar transferases"/>
    <property type="match status" value="1"/>
</dbReference>